<accession>A0ABY7C6J2</accession>
<dbReference type="Proteomes" id="UP001164020">
    <property type="component" value="Chromosome"/>
</dbReference>
<name>A0ABY7C6J2_9HYPH</name>
<evidence type="ECO:0000256" key="1">
    <source>
        <dbReference type="ARBA" id="ARBA00004651"/>
    </source>
</evidence>
<dbReference type="Gene3D" id="1.10.3730.20">
    <property type="match status" value="1"/>
</dbReference>
<feature type="transmembrane region" description="Helical" evidence="10">
    <location>
        <begin position="27"/>
        <end position="46"/>
    </location>
</feature>
<evidence type="ECO:0000256" key="6">
    <source>
        <dbReference type="ARBA" id="ARBA00023136"/>
    </source>
</evidence>
<keyword evidence="3" id="KW-1003">Cell membrane</keyword>
<keyword evidence="5 10" id="KW-1133">Transmembrane helix</keyword>
<organism evidence="11 12">
    <name type="scientific">Jiella pelagia</name>
    <dbReference type="NCBI Taxonomy" id="2986949"/>
    <lineage>
        <taxon>Bacteria</taxon>
        <taxon>Pseudomonadati</taxon>
        <taxon>Pseudomonadota</taxon>
        <taxon>Alphaproteobacteria</taxon>
        <taxon>Hyphomicrobiales</taxon>
        <taxon>Aurantimonadaceae</taxon>
        <taxon>Jiella</taxon>
    </lineage>
</organism>
<comment type="subcellular location">
    <subcellularLocation>
        <location evidence="1 9">Cell membrane</location>
        <topology evidence="1 9">Multi-pass membrane protein</topology>
    </subcellularLocation>
</comment>
<dbReference type="NCBIfam" id="NF008512">
    <property type="entry name" value="PRK11431.1"/>
    <property type="match status" value="1"/>
</dbReference>
<keyword evidence="4 9" id="KW-0812">Transmembrane</keyword>
<evidence type="ECO:0000256" key="5">
    <source>
        <dbReference type="ARBA" id="ARBA00022989"/>
    </source>
</evidence>
<proteinExistence type="inferred from homology"/>
<keyword evidence="2" id="KW-0813">Transport</keyword>
<evidence type="ECO:0000256" key="2">
    <source>
        <dbReference type="ARBA" id="ARBA00022448"/>
    </source>
</evidence>
<evidence type="ECO:0000256" key="10">
    <source>
        <dbReference type="SAM" id="Phobius"/>
    </source>
</evidence>
<comment type="similarity">
    <text evidence="7">Belongs to the drug/metabolite transporter (DMT) superfamily. Small multidrug resistance (SMR) (TC 2.A.7.1) family. Gdx/SugE subfamily.</text>
</comment>
<dbReference type="EMBL" id="CP114029">
    <property type="protein sequence ID" value="WAP71318.1"/>
    <property type="molecule type" value="Genomic_DNA"/>
</dbReference>
<evidence type="ECO:0000256" key="7">
    <source>
        <dbReference type="ARBA" id="ARBA00038151"/>
    </source>
</evidence>
<evidence type="ECO:0000256" key="8">
    <source>
        <dbReference type="ARBA" id="ARBA00039168"/>
    </source>
</evidence>
<reference evidence="11" key="1">
    <citation type="submission" date="2022-12" db="EMBL/GenBank/DDBJ databases">
        <title>Jiella pelagia sp. nov., isolated from phosphonate enriched culture of Northwest Pacific surface seawater.</title>
        <authorList>
            <person name="Shin D.Y."/>
            <person name="Hwang C.Y."/>
        </authorList>
    </citation>
    <scope>NUCLEOTIDE SEQUENCE</scope>
    <source>
        <strain evidence="11">HL-NP1</strain>
    </source>
</reference>
<keyword evidence="6 10" id="KW-0472">Membrane</keyword>
<feature type="transmembrane region" description="Helical" evidence="10">
    <location>
        <begin position="58"/>
        <end position="79"/>
    </location>
</feature>
<evidence type="ECO:0000313" key="11">
    <source>
        <dbReference type="EMBL" id="WAP71318.1"/>
    </source>
</evidence>
<evidence type="ECO:0000256" key="4">
    <source>
        <dbReference type="ARBA" id="ARBA00022692"/>
    </source>
</evidence>
<evidence type="ECO:0000256" key="3">
    <source>
        <dbReference type="ARBA" id="ARBA00022475"/>
    </source>
</evidence>
<dbReference type="InterPro" id="IPR037185">
    <property type="entry name" value="EmrE-like"/>
</dbReference>
<dbReference type="Pfam" id="PF00893">
    <property type="entry name" value="Multi_Drug_Res"/>
    <property type="match status" value="1"/>
</dbReference>
<keyword evidence="12" id="KW-1185">Reference proteome</keyword>
<sequence>MAWIVLIVAGVLEVAWALGLKMSEGFTRPLVSVVTIILIIVSLVLLNWSLKTLPVGTAYAVWTGIGTVGTVALGIAFFGESASPARLICLGLIIAGIIGLRFLSAE</sequence>
<gene>
    <name evidence="11" type="primary">sugE</name>
    <name evidence="11" type="ORF">OH818_23840</name>
</gene>
<dbReference type="RefSeq" id="WP_268883864.1">
    <property type="nucleotide sequence ID" value="NZ_CP114029.1"/>
</dbReference>
<dbReference type="InterPro" id="IPR045324">
    <property type="entry name" value="Small_multidrug_res"/>
</dbReference>
<dbReference type="PANTHER" id="PTHR30561:SF0">
    <property type="entry name" value="GUANIDINIUM EXPORTER"/>
    <property type="match status" value="1"/>
</dbReference>
<dbReference type="PANTHER" id="PTHR30561">
    <property type="entry name" value="SMR FAMILY PROTON-DEPENDENT DRUG EFFLUX TRANSPORTER SUGE"/>
    <property type="match status" value="1"/>
</dbReference>
<protein>
    <recommendedName>
        <fullName evidence="8">Guanidinium exporter</fullName>
    </recommendedName>
</protein>
<feature type="transmembrane region" description="Helical" evidence="10">
    <location>
        <begin position="85"/>
        <end position="103"/>
    </location>
</feature>
<evidence type="ECO:0000313" key="12">
    <source>
        <dbReference type="Proteomes" id="UP001164020"/>
    </source>
</evidence>
<dbReference type="InterPro" id="IPR000390">
    <property type="entry name" value="Small_drug/metabolite_transptr"/>
</dbReference>
<evidence type="ECO:0000256" key="9">
    <source>
        <dbReference type="RuleBase" id="RU003942"/>
    </source>
</evidence>
<dbReference type="SUPFAM" id="SSF103481">
    <property type="entry name" value="Multidrug resistance efflux transporter EmrE"/>
    <property type="match status" value="1"/>
</dbReference>